<feature type="signal peptide" evidence="1">
    <location>
        <begin position="1"/>
        <end position="17"/>
    </location>
</feature>
<accession>L2GJ66</accession>
<keyword evidence="1" id="KW-0732">Signal</keyword>
<proteinExistence type="predicted"/>
<dbReference type="RefSeq" id="XP_007605508.1">
    <property type="nucleotide sequence ID" value="XM_007605446.1"/>
</dbReference>
<dbReference type="AlphaFoldDB" id="L2GJ66"/>
<evidence type="ECO:0000313" key="2">
    <source>
        <dbReference type="EMBL" id="ELA40923.1"/>
    </source>
</evidence>
<sequence>MRLETCCIIFLLRTIAGLPGEDALKPDYLHPNGIVYETLIDSPEGPCIVRNVVARNTNDGASVRCINGKQLNKDYDFILTSLRVSIEQIFEDGIKSFKKTIVDKRKEVLKEKNFKFKHDGYEYELETGYLGVGIKNYWKLAENPFHGSETMHYPSHFKDFLEKNSLLLTKETPERFLRCFGRFFDGYMHKYIKWRVNNPEDIVNFNSDVRNSVKSKLIDNICYRLSIGEHVGKLCSGMESQKDQKTGAKLTWENCIDETQKLMDETLKSAYSHIDDSQDEEAN</sequence>
<feature type="chain" id="PRO_5003959916" evidence="1">
    <location>
        <begin position="18"/>
        <end position="283"/>
    </location>
</feature>
<dbReference type="GeneID" id="19882773"/>
<reference evidence="3" key="1">
    <citation type="submission" date="2011-05" db="EMBL/GenBank/DDBJ databases">
        <title>The genome sequence of Vittaforma corneae strain ATCC 50505.</title>
        <authorList>
            <consortium name="The Broad Institute Genome Sequencing Platform"/>
            <person name="Cuomo C."/>
            <person name="Didier E."/>
            <person name="Bowers L."/>
            <person name="Young S.K."/>
            <person name="Zeng Q."/>
            <person name="Gargeya S."/>
            <person name="Fitzgerald M."/>
            <person name="Haas B."/>
            <person name="Abouelleil A."/>
            <person name="Alvarado L."/>
            <person name="Arachchi H.M."/>
            <person name="Berlin A."/>
            <person name="Chapman S.B."/>
            <person name="Gearin G."/>
            <person name="Goldberg J."/>
            <person name="Griggs A."/>
            <person name="Gujja S."/>
            <person name="Hansen M."/>
            <person name="Heiman D."/>
            <person name="Howarth C."/>
            <person name="Larimer J."/>
            <person name="Lui A."/>
            <person name="MacDonald P.J.P."/>
            <person name="McCowen C."/>
            <person name="Montmayeur A."/>
            <person name="Murphy C."/>
            <person name="Neiman D."/>
            <person name="Pearson M."/>
            <person name="Priest M."/>
            <person name="Roberts A."/>
            <person name="Saif S."/>
            <person name="Shea T."/>
            <person name="Sisk P."/>
            <person name="Stolte C."/>
            <person name="Sykes S."/>
            <person name="Wortman J."/>
            <person name="Nusbaum C."/>
            <person name="Birren B."/>
        </authorList>
    </citation>
    <scope>NUCLEOTIDE SEQUENCE [LARGE SCALE GENOMIC DNA]</scope>
    <source>
        <strain evidence="3">ATCC 50505</strain>
    </source>
</reference>
<evidence type="ECO:0000256" key="1">
    <source>
        <dbReference type="SAM" id="SignalP"/>
    </source>
</evidence>
<keyword evidence="3" id="KW-1185">Reference proteome</keyword>
<name>L2GJ66_VITCO</name>
<protein>
    <submittedName>
        <fullName evidence="2">Uncharacterized protein</fullName>
    </submittedName>
</protein>
<dbReference type="HOGENOM" id="CLU_984188_0_0_1"/>
<dbReference type="VEuPathDB" id="MicrosporidiaDB:VICG_02063"/>
<dbReference type="Proteomes" id="UP000011082">
    <property type="component" value="Unassembled WGS sequence"/>
</dbReference>
<evidence type="ECO:0000313" key="3">
    <source>
        <dbReference type="Proteomes" id="UP000011082"/>
    </source>
</evidence>
<gene>
    <name evidence="2" type="ORF">VICG_02063</name>
</gene>
<organism evidence="2 3">
    <name type="scientific">Vittaforma corneae (strain ATCC 50505)</name>
    <name type="common">Microsporidian parasite</name>
    <name type="synonym">Nosema corneum</name>
    <dbReference type="NCBI Taxonomy" id="993615"/>
    <lineage>
        <taxon>Eukaryota</taxon>
        <taxon>Fungi</taxon>
        <taxon>Fungi incertae sedis</taxon>
        <taxon>Microsporidia</taxon>
        <taxon>Nosematidae</taxon>
        <taxon>Vittaforma</taxon>
    </lineage>
</organism>
<dbReference type="EMBL" id="JH370155">
    <property type="protein sequence ID" value="ELA40923.1"/>
    <property type="molecule type" value="Genomic_DNA"/>
</dbReference>
<dbReference type="InParanoid" id="L2GJ66"/>